<feature type="domain" description="DDHD" evidence="2">
    <location>
        <begin position="722"/>
        <end position="924"/>
    </location>
</feature>
<evidence type="ECO:0000313" key="5">
    <source>
        <dbReference type="RefSeq" id="XP_033580176.1"/>
    </source>
</evidence>
<feature type="compositionally biased region" description="Low complexity" evidence="1">
    <location>
        <begin position="143"/>
        <end position="154"/>
    </location>
</feature>
<dbReference type="InterPro" id="IPR004177">
    <property type="entry name" value="DDHD_dom"/>
</dbReference>
<dbReference type="PANTHER" id="PTHR23509:SF6">
    <property type="entry name" value="PHOSPHOLIPASE C1020.13C-RELATED"/>
    <property type="match status" value="1"/>
</dbReference>
<dbReference type="OrthoDB" id="69269at2759"/>
<feature type="compositionally biased region" description="Polar residues" evidence="1">
    <location>
        <begin position="187"/>
        <end position="196"/>
    </location>
</feature>
<dbReference type="GO" id="GO:0005737">
    <property type="term" value="C:cytoplasm"/>
    <property type="evidence" value="ECO:0007669"/>
    <property type="project" value="TreeGrafter"/>
</dbReference>
<gene>
    <name evidence="3 5" type="ORF">BDZ99DRAFT_251540</name>
</gene>
<dbReference type="GO" id="GO:0046872">
    <property type="term" value="F:metal ion binding"/>
    <property type="evidence" value="ECO:0007669"/>
    <property type="project" value="InterPro"/>
</dbReference>
<keyword evidence="4" id="KW-1185">Reference proteome</keyword>
<dbReference type="PANTHER" id="PTHR23509">
    <property type="entry name" value="PA-PL1 PHOSPHOLIPASE FAMILY"/>
    <property type="match status" value="1"/>
</dbReference>
<evidence type="ECO:0000256" key="1">
    <source>
        <dbReference type="SAM" id="MobiDB-lite"/>
    </source>
</evidence>
<proteinExistence type="predicted"/>
<dbReference type="Pfam" id="PF02862">
    <property type="entry name" value="DDHD"/>
    <property type="match status" value="2"/>
</dbReference>
<reference evidence="3 5" key="1">
    <citation type="journal article" date="2020" name="Stud. Mycol.">
        <title>101 Dothideomycetes genomes: a test case for predicting lifestyles and emergence of pathogens.</title>
        <authorList>
            <person name="Haridas S."/>
            <person name="Albert R."/>
            <person name="Binder M."/>
            <person name="Bloem J."/>
            <person name="Labutti K."/>
            <person name="Salamov A."/>
            <person name="Andreopoulos B."/>
            <person name="Baker S."/>
            <person name="Barry K."/>
            <person name="Bills G."/>
            <person name="Bluhm B."/>
            <person name="Cannon C."/>
            <person name="Castanera R."/>
            <person name="Culley D."/>
            <person name="Daum C."/>
            <person name="Ezra D."/>
            <person name="Gonzalez J."/>
            <person name="Henrissat B."/>
            <person name="Kuo A."/>
            <person name="Liang C."/>
            <person name="Lipzen A."/>
            <person name="Lutzoni F."/>
            <person name="Magnuson J."/>
            <person name="Mondo S."/>
            <person name="Nolan M."/>
            <person name="Ohm R."/>
            <person name="Pangilinan J."/>
            <person name="Park H.-J."/>
            <person name="Ramirez L."/>
            <person name="Alfaro M."/>
            <person name="Sun H."/>
            <person name="Tritt A."/>
            <person name="Yoshinaga Y."/>
            <person name="Zwiers L.-H."/>
            <person name="Turgeon B."/>
            <person name="Goodwin S."/>
            <person name="Spatafora J."/>
            <person name="Crous P."/>
            <person name="Grigoriev I."/>
        </authorList>
    </citation>
    <scope>NUCLEOTIDE SEQUENCE</scope>
    <source>
        <strain evidence="3 5">CBS 304.34</strain>
    </source>
</reference>
<dbReference type="GeneID" id="54454583"/>
<evidence type="ECO:0000259" key="2">
    <source>
        <dbReference type="PROSITE" id="PS51043"/>
    </source>
</evidence>
<dbReference type="AlphaFoldDB" id="A0A6A6YW91"/>
<dbReference type="PROSITE" id="PS51043">
    <property type="entry name" value="DDHD"/>
    <property type="match status" value="1"/>
</dbReference>
<feature type="region of interest" description="Disordered" evidence="1">
    <location>
        <begin position="48"/>
        <end position="77"/>
    </location>
</feature>
<evidence type="ECO:0000313" key="4">
    <source>
        <dbReference type="Proteomes" id="UP000504636"/>
    </source>
</evidence>
<dbReference type="GO" id="GO:0004620">
    <property type="term" value="F:phospholipase activity"/>
    <property type="evidence" value="ECO:0007669"/>
    <property type="project" value="TreeGrafter"/>
</dbReference>
<dbReference type="InterPro" id="IPR058055">
    <property type="entry name" value="PA-PLA1"/>
</dbReference>
<organism evidence="3">
    <name type="scientific">Mytilinidion resinicola</name>
    <dbReference type="NCBI Taxonomy" id="574789"/>
    <lineage>
        <taxon>Eukaryota</taxon>
        <taxon>Fungi</taxon>
        <taxon>Dikarya</taxon>
        <taxon>Ascomycota</taxon>
        <taxon>Pezizomycotina</taxon>
        <taxon>Dothideomycetes</taxon>
        <taxon>Pleosporomycetidae</taxon>
        <taxon>Mytilinidiales</taxon>
        <taxon>Mytilinidiaceae</taxon>
        <taxon>Mytilinidion</taxon>
    </lineage>
</organism>
<feature type="region of interest" description="Disordered" evidence="1">
    <location>
        <begin position="491"/>
        <end position="516"/>
    </location>
</feature>
<feature type="compositionally biased region" description="Low complexity" evidence="1">
    <location>
        <begin position="121"/>
        <end position="133"/>
    </location>
</feature>
<reference evidence="5" key="2">
    <citation type="submission" date="2020-04" db="EMBL/GenBank/DDBJ databases">
        <authorList>
            <consortium name="NCBI Genome Project"/>
        </authorList>
    </citation>
    <scope>NUCLEOTIDE SEQUENCE</scope>
    <source>
        <strain evidence="5">CBS 304.34</strain>
    </source>
</reference>
<feature type="region of interest" description="Disordered" evidence="1">
    <location>
        <begin position="181"/>
        <end position="262"/>
    </location>
</feature>
<sequence length="945" mass="103925">MMARNDESTTASMSTHANQYIREFLHAQERPPEIAARYFYSAPLAIDDPLSPLPPPSTGSSTRRHPPRPFSKYDNHSLNNTWLDLRREILKYTENAGEKTGSLDAAGSSTSAFPRRRTRRNGSSSADDSSRATSKARDIPVGTARANRASTSSAEGSLQRNKEIVDGAASSLTGSLRALDPADASGSLDNTNTTGTPFIRAPSRKHLPTVGMQRLPEGRQRPAARELDSYKWDDEEDADATKHKNGSGRGSKNTPASPSAKVPVGVSRLHNVVLSAENIRMEPIYWSPVNDIAQVVRGTWFYKDSMLPVEGDVANMLELGYVELRPWSQTWNDELNSAVEVGAHGEMKILHKLWPEKPPQVDSRPATSSEMSAGLVVNTLDVTPDTPEKEREETVQIACDLIDVSTGADGPDNKAGGENQFGADGRLRQYLKAGVIYANEKEAYLLRPNLQPSAYYGRRPLANYIRKGRPIGICVTRGFDQEIWDRLHPPKKSTRATKAREGVSTAQAGASFGRRQEDDLEIAQSERPQVTDLVLVIHGIGQKLSERIETYHFTHAINAFRREVNVELGTDSVKRNLRKDMGGIMVLPVNWRLRISLEDEAKKDPTEAEDPSVNQYTLKDITPDTLASVRGIISDVMLDIPYYLSQEHNPRMVAACVQEANRIYRLWCLNNPGFAEWGRVHLVAHSLGSVMAVDILSQQPSHLPRHLGDPSTPESSLPKSHFIFDTKSLFLCGSPVGFFLLLKKAALLPRRDRRKPGVDSYTATTPGVAGEQGTYGCIAVDNVYNIVNPYDPVAYRVNAAIDAPYAATLKPATVPSASPGWFSLSSPSTSSLAHPISSAESAIGIKPSTTVRLPSNVELETHNFSREEIAEKRVYLLNDNGQVDFMLKYGGGAFEIQYLTMLGAHSSYWLSRDFVRCIVQEVGRGFGKQGTLAAMRAVKKKGALG</sequence>
<accession>A0A6A6YW91</accession>
<name>A0A6A6YW91_9PEZI</name>
<evidence type="ECO:0000313" key="3">
    <source>
        <dbReference type="EMBL" id="KAF2813212.1"/>
    </source>
</evidence>
<protein>
    <recommendedName>
        <fullName evidence="2">DDHD domain-containing protein</fullName>
    </recommendedName>
</protein>
<dbReference type="Proteomes" id="UP000504636">
    <property type="component" value="Unplaced"/>
</dbReference>
<reference evidence="5" key="3">
    <citation type="submission" date="2025-04" db="UniProtKB">
        <authorList>
            <consortium name="RefSeq"/>
        </authorList>
    </citation>
    <scope>IDENTIFICATION</scope>
    <source>
        <strain evidence="5">CBS 304.34</strain>
    </source>
</reference>
<dbReference type="RefSeq" id="XP_033580176.1">
    <property type="nucleotide sequence ID" value="XM_033713690.1"/>
</dbReference>
<dbReference type="EMBL" id="MU003696">
    <property type="protein sequence ID" value="KAF2813212.1"/>
    <property type="molecule type" value="Genomic_DNA"/>
</dbReference>
<feature type="compositionally biased region" description="Basic and acidic residues" evidence="1">
    <location>
        <begin position="216"/>
        <end position="232"/>
    </location>
</feature>
<feature type="region of interest" description="Disordered" evidence="1">
    <location>
        <begin position="99"/>
        <end position="162"/>
    </location>
</feature>
<dbReference type="SMART" id="SM01127">
    <property type="entry name" value="DDHD"/>
    <property type="match status" value="1"/>
</dbReference>